<dbReference type="InterPro" id="IPR000792">
    <property type="entry name" value="Tscrpt_reg_LuxR_C"/>
</dbReference>
<dbReference type="RefSeq" id="WP_345270189.1">
    <property type="nucleotide sequence ID" value="NZ_BAABIM010000004.1"/>
</dbReference>
<dbReference type="PRINTS" id="PR00038">
    <property type="entry name" value="HTHLUXR"/>
</dbReference>
<reference evidence="4" key="1">
    <citation type="journal article" date="2019" name="Int. J. Syst. Evol. Microbiol.">
        <title>The Global Catalogue of Microorganisms (GCM) 10K type strain sequencing project: providing services to taxonomists for standard genome sequencing and annotation.</title>
        <authorList>
            <consortium name="The Broad Institute Genomics Platform"/>
            <consortium name="The Broad Institute Genome Sequencing Center for Infectious Disease"/>
            <person name="Wu L."/>
            <person name="Ma J."/>
        </authorList>
    </citation>
    <scope>NUCLEOTIDE SEQUENCE [LARGE SCALE GENOMIC DNA]</scope>
    <source>
        <strain evidence="4">JCM 18127</strain>
    </source>
</reference>
<name>A0ABP8WY79_9ACTN</name>
<dbReference type="InterPro" id="IPR016032">
    <property type="entry name" value="Sig_transdc_resp-reg_C-effctor"/>
</dbReference>
<dbReference type="PROSITE" id="PS50043">
    <property type="entry name" value="HTH_LUXR_2"/>
    <property type="match status" value="1"/>
</dbReference>
<comment type="caution">
    <text evidence="3">The sequence shown here is derived from an EMBL/GenBank/DDBJ whole genome shotgun (WGS) entry which is preliminary data.</text>
</comment>
<gene>
    <name evidence="3" type="ORF">GCM10023226_38870</name>
</gene>
<evidence type="ECO:0000313" key="4">
    <source>
        <dbReference type="Proteomes" id="UP001500621"/>
    </source>
</evidence>
<dbReference type="SUPFAM" id="SSF52172">
    <property type="entry name" value="CheY-like"/>
    <property type="match status" value="1"/>
</dbReference>
<dbReference type="Proteomes" id="UP001500621">
    <property type="component" value="Unassembled WGS sequence"/>
</dbReference>
<dbReference type="Pfam" id="PF00196">
    <property type="entry name" value="GerE"/>
    <property type="match status" value="1"/>
</dbReference>
<evidence type="ECO:0000259" key="2">
    <source>
        <dbReference type="PROSITE" id="PS50043"/>
    </source>
</evidence>
<evidence type="ECO:0000256" key="1">
    <source>
        <dbReference type="ARBA" id="ARBA00023125"/>
    </source>
</evidence>
<protein>
    <submittedName>
        <fullName evidence="3">Response regulator transcription factor</fullName>
    </submittedName>
</protein>
<dbReference type="PANTHER" id="PTHR43214">
    <property type="entry name" value="TWO-COMPONENT RESPONSE REGULATOR"/>
    <property type="match status" value="1"/>
</dbReference>
<proteinExistence type="predicted"/>
<dbReference type="Gene3D" id="3.40.50.2300">
    <property type="match status" value="1"/>
</dbReference>
<dbReference type="InterPro" id="IPR039420">
    <property type="entry name" value="WalR-like"/>
</dbReference>
<keyword evidence="1" id="KW-0238">DNA-binding</keyword>
<accession>A0ABP8WY79</accession>
<organism evidence="3 4">
    <name type="scientific">Nocardioides nanhaiensis</name>
    <dbReference type="NCBI Taxonomy" id="1476871"/>
    <lineage>
        <taxon>Bacteria</taxon>
        <taxon>Bacillati</taxon>
        <taxon>Actinomycetota</taxon>
        <taxon>Actinomycetes</taxon>
        <taxon>Propionibacteriales</taxon>
        <taxon>Nocardioidaceae</taxon>
        <taxon>Nocardioides</taxon>
    </lineage>
</organism>
<keyword evidence="4" id="KW-1185">Reference proteome</keyword>
<evidence type="ECO:0000313" key="3">
    <source>
        <dbReference type="EMBL" id="GAA4696614.1"/>
    </source>
</evidence>
<dbReference type="InterPro" id="IPR011006">
    <property type="entry name" value="CheY-like_superfamily"/>
</dbReference>
<dbReference type="SUPFAM" id="SSF46894">
    <property type="entry name" value="C-terminal effector domain of the bipartite response regulators"/>
    <property type="match status" value="1"/>
</dbReference>
<sequence length="207" mass="22047">MIRLATVDNHEVVREGVAARISAVAPQIEVVASTGTVEELLALDAEPTVVLLDLWLEEGDSLAHIPVLTARTRVLLYTTEQRPVPLRAAVSLGASGLSLKSDPLDSVVEGVGSVAAGEFFCSGALAHALLTDQRAVAELSDRQVEILQALSDGLDYRGVAALLDCSQGAVKTHLSRVRDKFEAIGHQPGNSHHLTRLATEQGYLQRS</sequence>
<feature type="domain" description="HTH luxR-type" evidence="2">
    <location>
        <begin position="132"/>
        <end position="202"/>
    </location>
</feature>
<dbReference type="EMBL" id="BAABIM010000004">
    <property type="protein sequence ID" value="GAA4696614.1"/>
    <property type="molecule type" value="Genomic_DNA"/>
</dbReference>
<dbReference type="PANTHER" id="PTHR43214:SF43">
    <property type="entry name" value="TWO-COMPONENT RESPONSE REGULATOR"/>
    <property type="match status" value="1"/>
</dbReference>
<dbReference type="SMART" id="SM00421">
    <property type="entry name" value="HTH_LUXR"/>
    <property type="match status" value="1"/>
</dbReference>